<dbReference type="EMBL" id="BAAAZU010000001">
    <property type="protein sequence ID" value="GAA3912814.1"/>
    <property type="molecule type" value="Genomic_DNA"/>
</dbReference>
<dbReference type="Gene3D" id="1.20.120.740">
    <property type="entry name" value="YgfB uncharacterised protein family UPF0149, PF03695"/>
    <property type="match status" value="1"/>
</dbReference>
<dbReference type="Proteomes" id="UP001501727">
    <property type="component" value="Unassembled WGS sequence"/>
</dbReference>
<reference evidence="2" key="1">
    <citation type="journal article" date="2019" name="Int. J. Syst. Evol. Microbiol.">
        <title>The Global Catalogue of Microorganisms (GCM) 10K type strain sequencing project: providing services to taxonomists for standard genome sequencing and annotation.</title>
        <authorList>
            <consortium name="The Broad Institute Genomics Platform"/>
            <consortium name="The Broad Institute Genome Sequencing Center for Infectious Disease"/>
            <person name="Wu L."/>
            <person name="Ma J."/>
        </authorList>
    </citation>
    <scope>NUCLEOTIDE SEQUENCE [LARGE SCALE GENOMIC DNA]</scope>
    <source>
        <strain evidence="2">JCM 16916</strain>
    </source>
</reference>
<organism evidence="1 2">
    <name type="scientific">Luteimonas lutimaris</name>
    <dbReference type="NCBI Taxonomy" id="698645"/>
    <lineage>
        <taxon>Bacteria</taxon>
        <taxon>Pseudomonadati</taxon>
        <taxon>Pseudomonadota</taxon>
        <taxon>Gammaproteobacteria</taxon>
        <taxon>Lysobacterales</taxon>
        <taxon>Lysobacteraceae</taxon>
        <taxon>Luteimonas</taxon>
    </lineage>
</organism>
<name>A0ABP7M1C0_9GAMM</name>
<gene>
    <name evidence="1" type="ORF">GCM10022229_01840</name>
</gene>
<comment type="caution">
    <text evidence="1">The sequence shown here is derived from an EMBL/GenBank/DDBJ whole genome shotgun (WGS) entry which is preliminary data.</text>
</comment>
<dbReference type="Gene3D" id="3.10.450.50">
    <property type="match status" value="1"/>
</dbReference>
<dbReference type="RefSeq" id="WP_344758035.1">
    <property type="nucleotide sequence ID" value="NZ_BAAAZU010000001.1"/>
</dbReference>
<dbReference type="InterPro" id="IPR004027">
    <property type="entry name" value="SEC_C_motif"/>
</dbReference>
<keyword evidence="2" id="KW-1185">Reference proteome</keyword>
<dbReference type="InterPro" id="IPR011978">
    <property type="entry name" value="YgfB-like"/>
</dbReference>
<protein>
    <submittedName>
        <fullName evidence="1">YecA family protein</fullName>
    </submittedName>
</protein>
<dbReference type="Pfam" id="PF02810">
    <property type="entry name" value="SEC-C"/>
    <property type="match status" value="1"/>
</dbReference>
<dbReference type="Pfam" id="PF03695">
    <property type="entry name" value="UPF0149"/>
    <property type="match status" value="1"/>
</dbReference>
<proteinExistence type="predicted"/>
<dbReference type="NCBIfam" id="TIGR02292">
    <property type="entry name" value="ygfB_yecA"/>
    <property type="match status" value="1"/>
</dbReference>
<sequence>MPVILSDDRIDRLQDLLEQRAVPFGGLGLEGLDGFFSALAVGPEEVPEPEWQAVVWGGPAPRWNDDAEAADVAALLAEVRELARQRACHDGDTLPDRLLPLLWLPEDPEAPPPDALDAGSEWAEGFLRAVDLREAAWDESAQDDEWIGAILILLDQLSTGEVIDLDAPDGATTPLTWRERIDTIAALPGMLADLQHHRIALLTPRVPLQRADTPGRNEPCSCGSGRKYKKCCGAG</sequence>
<evidence type="ECO:0000313" key="2">
    <source>
        <dbReference type="Proteomes" id="UP001501727"/>
    </source>
</evidence>
<dbReference type="InterPro" id="IPR036255">
    <property type="entry name" value="YgfB-like_sf"/>
</dbReference>
<accession>A0ABP7M1C0</accession>
<dbReference type="SUPFAM" id="SSF101327">
    <property type="entry name" value="YgfB-like"/>
    <property type="match status" value="1"/>
</dbReference>
<dbReference type="SUPFAM" id="SSF103642">
    <property type="entry name" value="Sec-C motif"/>
    <property type="match status" value="1"/>
</dbReference>
<evidence type="ECO:0000313" key="1">
    <source>
        <dbReference type="EMBL" id="GAA3912814.1"/>
    </source>
</evidence>